<dbReference type="InterPro" id="IPR000519">
    <property type="entry name" value="P_trefoil_dom"/>
</dbReference>
<keyword evidence="5" id="KW-1015">Disulfide bond</keyword>
<keyword evidence="10" id="KW-1133">Transmembrane helix</keyword>
<dbReference type="SMART" id="SM00018">
    <property type="entry name" value="PD"/>
    <property type="match status" value="1"/>
</dbReference>
<dbReference type="Gene3D" id="2.60.40.1760">
    <property type="entry name" value="glycosyl hydrolase (family 31)"/>
    <property type="match status" value="1"/>
</dbReference>
<keyword evidence="12" id="KW-1185">Reference proteome</keyword>
<comment type="similarity">
    <text evidence="2 9">Belongs to the glycosyl hydrolase 31 family.</text>
</comment>
<dbReference type="OrthoDB" id="5839090at2759"/>
<dbReference type="CDD" id="cd06602">
    <property type="entry name" value="GH31_MGAM_SI_GAA"/>
    <property type="match status" value="1"/>
</dbReference>
<dbReference type="InterPro" id="IPR017957">
    <property type="entry name" value="P_trefoil_CS"/>
</dbReference>
<dbReference type="InterPro" id="IPR017853">
    <property type="entry name" value="GH"/>
</dbReference>
<reference evidence="13" key="1">
    <citation type="submission" date="2025-08" db="UniProtKB">
        <authorList>
            <consortium name="RefSeq"/>
        </authorList>
    </citation>
    <scope>IDENTIFICATION</scope>
    <source>
        <tissue evidence="13">Gonads</tissue>
    </source>
</reference>
<dbReference type="PROSITE" id="PS51448">
    <property type="entry name" value="P_TREFOIL_2"/>
    <property type="match status" value="1"/>
</dbReference>
<dbReference type="Proteomes" id="UP000085678">
    <property type="component" value="Unplaced"/>
</dbReference>
<comment type="subcellular location">
    <subcellularLocation>
        <location evidence="1">Endomembrane system</location>
    </subcellularLocation>
</comment>
<name>A0A1S3JMP0_LINAN</name>
<keyword evidence="3 9" id="KW-0378">Hydrolase</keyword>
<comment type="caution">
    <text evidence="8">Lacks conserved residue(s) required for the propagation of feature annotation.</text>
</comment>
<dbReference type="CDD" id="cd00111">
    <property type="entry name" value="Trefoil"/>
    <property type="match status" value="1"/>
</dbReference>
<dbReference type="SUPFAM" id="SSF74650">
    <property type="entry name" value="Galactose mutarotase-like"/>
    <property type="match status" value="1"/>
</dbReference>
<dbReference type="InterPro" id="IPR000322">
    <property type="entry name" value="Glyco_hydro_31_TIM"/>
</dbReference>
<dbReference type="GO" id="GO:0004558">
    <property type="term" value="F:alpha-1,4-glucosidase activity"/>
    <property type="evidence" value="ECO:0007669"/>
    <property type="project" value="TreeGrafter"/>
</dbReference>
<dbReference type="Gene3D" id="4.10.110.10">
    <property type="entry name" value="Spasmolytic Protein, domain 1"/>
    <property type="match status" value="1"/>
</dbReference>
<evidence type="ECO:0000256" key="1">
    <source>
        <dbReference type="ARBA" id="ARBA00004308"/>
    </source>
</evidence>
<dbReference type="SUPFAM" id="SSF51445">
    <property type="entry name" value="(Trans)glycosidases"/>
    <property type="match status" value="1"/>
</dbReference>
<evidence type="ECO:0000259" key="11">
    <source>
        <dbReference type="PROSITE" id="PS51448"/>
    </source>
</evidence>
<evidence type="ECO:0000313" key="13">
    <source>
        <dbReference type="RefSeq" id="XP_013411655.1"/>
    </source>
</evidence>
<dbReference type="Pfam" id="PF21365">
    <property type="entry name" value="Glyco_hydro_31_3rd"/>
    <property type="match status" value="1"/>
</dbReference>
<feature type="transmembrane region" description="Helical" evidence="10">
    <location>
        <begin position="28"/>
        <end position="52"/>
    </location>
</feature>
<sequence length="946" mass="106907">MTKDTETLIRLPKRKQSSHDCLIKNSGCLWLSLTSVFTIVLIACFTLLWVYISSGPSRDPGSIVQRLFFRVKAAGTNVKQECAITDERKFDCHPEVGATKSICASRGCCWKPTTPSASNLNSVSSVGVPSCFYPLNYTEYHVGNISRTSDKITAFLSRNTSSYYKEDVKLLKLVVTYESSYRIHIKIYDPLHPRYEVPVEINKPAKIFGSSSAASSFDIKITESPFSFQVYRKDGHVKLLDTSVGGFIFADQFLQLSTLLPSRYVYGLGEHRATLLHSLNWTRVTLWNKDRPPVEHSNLYGSHPFYLVMEEDGRSHGVFLLNSNAMDVILQHAPAITWRAIGGILDFYIFTGPSPANVISQYTELIGRPFMPPYWSLGFHICRYGYKSVNQTLDVALRTHAAGIPQDVQWDDLDYSYGWMDFTYDAERFGDVPGLARTLHDMGMHYMMIFDPGLSNSQPIGSYLPYDYGMELDLFIKDNVTGKPLVGKVWPGTTVWVDWTHPKAQKYWTTLVTGFHNQVEFDGMWVDMNEPSNMVNGAVDGCPKNSSLENPPYVPAVHGGSLKFFTICPSSTQYTSSHYNLHNLYGLMMTKMSHNALLNARPNQRPFVISRSTYPGQGRYGGHWTGDNAATWHDLYASIPGILNFNLFGIPMVGADICGFRMNTTEPLCQRWYQLGAFYTFSRSHQERDTNSHDPTMFSKTLIDSTRKAYLLRYSLLPHLYTLFYNSHTRGETVLRPLFFEYPKDKNTYGIDQQFMWGKCFLISPVLSENTTEVQGYFPKGSWYDIQTGSQQKSNGQYVTIATPLDKINVHLREGCVIVTQTPNLTTTMSRKNKFGLVVALLDDGKSEGELYADDGKSADSIQKSKYNRILFSASKKDRQITSAVDHLGYHEDMVLGNLTIFNIGTKPSQLTVNGVLCNFTFSQNQVINVEGLTADLKKRLTVKWT</sequence>
<evidence type="ECO:0000313" key="12">
    <source>
        <dbReference type="Proteomes" id="UP000085678"/>
    </source>
</evidence>
<dbReference type="FunFam" id="2.60.40.1180:FF:000001">
    <property type="entry name" value="Maltase-glucoamylase, intestinal"/>
    <property type="match status" value="1"/>
</dbReference>
<dbReference type="InterPro" id="IPR011013">
    <property type="entry name" value="Gal_mutarotase_sf_dom"/>
</dbReference>
<dbReference type="GO" id="GO:0030246">
    <property type="term" value="F:carbohydrate binding"/>
    <property type="evidence" value="ECO:0007669"/>
    <property type="project" value="InterPro"/>
</dbReference>
<dbReference type="GO" id="GO:0012505">
    <property type="term" value="C:endomembrane system"/>
    <property type="evidence" value="ECO:0007669"/>
    <property type="project" value="UniProtKB-SubCell"/>
</dbReference>
<dbReference type="AlphaFoldDB" id="A0A1S3JMP0"/>
<dbReference type="Gene3D" id="3.20.20.80">
    <property type="entry name" value="Glycosidases"/>
    <property type="match status" value="1"/>
</dbReference>
<dbReference type="PANTHER" id="PTHR22762">
    <property type="entry name" value="ALPHA-GLUCOSIDASE"/>
    <property type="match status" value="1"/>
</dbReference>
<evidence type="ECO:0000256" key="4">
    <source>
        <dbReference type="ARBA" id="ARBA00023136"/>
    </source>
</evidence>
<proteinExistence type="inferred from homology"/>
<dbReference type="InterPro" id="IPR025887">
    <property type="entry name" value="Glyco_hydro_31_N_dom"/>
</dbReference>
<dbReference type="InterPro" id="IPR044913">
    <property type="entry name" value="P_trefoil_dom_sf"/>
</dbReference>
<evidence type="ECO:0000256" key="5">
    <source>
        <dbReference type="ARBA" id="ARBA00023157"/>
    </source>
</evidence>
<dbReference type="RefSeq" id="XP_013411655.1">
    <property type="nucleotide sequence ID" value="XM_013556201.1"/>
</dbReference>
<evidence type="ECO:0000256" key="3">
    <source>
        <dbReference type="ARBA" id="ARBA00022801"/>
    </source>
</evidence>
<evidence type="ECO:0000256" key="2">
    <source>
        <dbReference type="ARBA" id="ARBA00007806"/>
    </source>
</evidence>
<dbReference type="GeneID" id="106174580"/>
<feature type="domain" description="P-type" evidence="11">
    <location>
        <begin position="80"/>
        <end position="135"/>
    </location>
</feature>
<keyword evidence="7 9" id="KW-0326">Glycosidase</keyword>
<dbReference type="InParanoid" id="A0A1S3JMP0"/>
<dbReference type="SUPFAM" id="SSF51011">
    <property type="entry name" value="Glycosyl hydrolase domain"/>
    <property type="match status" value="1"/>
</dbReference>
<protein>
    <submittedName>
        <fullName evidence="13">Lysosomal alpha-glucosidase isoform X1</fullName>
    </submittedName>
</protein>
<dbReference type="Pfam" id="PF00088">
    <property type="entry name" value="Trefoil"/>
    <property type="match status" value="1"/>
</dbReference>
<dbReference type="InterPro" id="IPR030458">
    <property type="entry name" value="Glyco_hydro_31_AS"/>
</dbReference>
<gene>
    <name evidence="13" type="primary">LOC106174580</name>
</gene>
<dbReference type="OMA" id="PYVINHD"/>
<accession>A0A1S3JMP0</accession>
<dbReference type="PROSITE" id="PS00129">
    <property type="entry name" value="GLYCOSYL_HYDROL_F31_1"/>
    <property type="match status" value="1"/>
</dbReference>
<dbReference type="InterPro" id="IPR013780">
    <property type="entry name" value="Glyco_hydro_b"/>
</dbReference>
<dbReference type="Pfam" id="PF13802">
    <property type="entry name" value="Gal_mutarotas_2"/>
    <property type="match status" value="1"/>
</dbReference>
<keyword evidence="10" id="KW-0812">Transmembrane</keyword>
<evidence type="ECO:0000256" key="9">
    <source>
        <dbReference type="RuleBase" id="RU361185"/>
    </source>
</evidence>
<dbReference type="Pfam" id="PF01055">
    <property type="entry name" value="Glyco_hydro_31_2nd"/>
    <property type="match status" value="1"/>
</dbReference>
<dbReference type="PANTHER" id="PTHR22762:SF131">
    <property type="entry name" value="GLYCOSIDE HYDROLASE FAMILY 31 N-TERMINAL DOMAIN-CONTAINING PROTEIN"/>
    <property type="match status" value="1"/>
</dbReference>
<evidence type="ECO:0000256" key="10">
    <source>
        <dbReference type="SAM" id="Phobius"/>
    </source>
</evidence>
<evidence type="ECO:0000256" key="7">
    <source>
        <dbReference type="ARBA" id="ARBA00023295"/>
    </source>
</evidence>
<evidence type="ECO:0000256" key="8">
    <source>
        <dbReference type="PROSITE-ProRule" id="PRU00779"/>
    </source>
</evidence>
<evidence type="ECO:0000256" key="6">
    <source>
        <dbReference type="ARBA" id="ARBA00023180"/>
    </source>
</evidence>
<keyword evidence="4 10" id="KW-0472">Membrane</keyword>
<keyword evidence="6" id="KW-0325">Glycoprotein</keyword>
<organism evidence="12 13">
    <name type="scientific">Lingula anatina</name>
    <name type="common">Brachiopod</name>
    <name type="synonym">Lingula unguis</name>
    <dbReference type="NCBI Taxonomy" id="7574"/>
    <lineage>
        <taxon>Eukaryota</taxon>
        <taxon>Metazoa</taxon>
        <taxon>Spiralia</taxon>
        <taxon>Lophotrochozoa</taxon>
        <taxon>Brachiopoda</taxon>
        <taxon>Linguliformea</taxon>
        <taxon>Lingulata</taxon>
        <taxon>Lingulida</taxon>
        <taxon>Linguloidea</taxon>
        <taxon>Lingulidae</taxon>
        <taxon>Lingula</taxon>
    </lineage>
</organism>
<dbReference type="FunFam" id="2.60.40.1760:FF:000001">
    <property type="entry name" value="Maltase-glucoamylase, intestinal"/>
    <property type="match status" value="1"/>
</dbReference>
<dbReference type="PROSITE" id="PS00025">
    <property type="entry name" value="P_TREFOIL_1"/>
    <property type="match status" value="1"/>
</dbReference>
<dbReference type="Gene3D" id="2.60.40.1180">
    <property type="entry name" value="Golgi alpha-mannosidase II"/>
    <property type="match status" value="2"/>
</dbReference>
<dbReference type="InterPro" id="IPR048395">
    <property type="entry name" value="Glyco_hydro_31_C"/>
</dbReference>
<dbReference type="KEGG" id="lak:106174580"/>
<dbReference type="STRING" id="7574.A0A1S3JMP0"/>
<dbReference type="GO" id="GO:0005975">
    <property type="term" value="P:carbohydrate metabolic process"/>
    <property type="evidence" value="ECO:0007669"/>
    <property type="project" value="InterPro"/>
</dbReference>
<dbReference type="CDD" id="cd14752">
    <property type="entry name" value="GH31_N"/>
    <property type="match status" value="1"/>
</dbReference>